<protein>
    <recommendedName>
        <fullName evidence="3">dolichol kinase</fullName>
        <ecNumber evidence="3">2.7.1.108</ecNumber>
    </recommendedName>
</protein>
<feature type="transmembrane region" description="Helical" evidence="10">
    <location>
        <begin position="147"/>
        <end position="167"/>
    </location>
</feature>
<dbReference type="AlphaFoldDB" id="A0AAV9EKB9"/>
<feature type="transmembrane region" description="Helical" evidence="10">
    <location>
        <begin position="214"/>
        <end position="239"/>
    </location>
</feature>
<keyword evidence="8 10" id="KW-1133">Transmembrane helix</keyword>
<evidence type="ECO:0000256" key="2">
    <source>
        <dbReference type="ARBA" id="ARBA00010794"/>
    </source>
</evidence>
<keyword evidence="9 10" id="KW-0472">Membrane</keyword>
<evidence type="ECO:0000256" key="1">
    <source>
        <dbReference type="ARBA" id="ARBA00004477"/>
    </source>
</evidence>
<evidence type="ECO:0000256" key="11">
    <source>
        <dbReference type="SAM" id="SignalP"/>
    </source>
</evidence>
<feature type="transmembrane region" description="Helical" evidence="10">
    <location>
        <begin position="79"/>
        <end position="99"/>
    </location>
</feature>
<dbReference type="EC" id="2.7.1.108" evidence="3"/>
<keyword evidence="7" id="KW-0256">Endoplasmic reticulum</keyword>
<dbReference type="InterPro" id="IPR032974">
    <property type="entry name" value="Polypren_kinase"/>
</dbReference>
<accession>A0AAV9EKB9</accession>
<comment type="similarity">
    <text evidence="2">Belongs to the polyprenol kinase family.</text>
</comment>
<feature type="chain" id="PRO_5043866277" description="dolichol kinase" evidence="11">
    <location>
        <begin position="22"/>
        <end position="277"/>
    </location>
</feature>
<feature type="signal peptide" evidence="11">
    <location>
        <begin position="1"/>
        <end position="21"/>
    </location>
</feature>
<evidence type="ECO:0000256" key="10">
    <source>
        <dbReference type="SAM" id="Phobius"/>
    </source>
</evidence>
<dbReference type="GO" id="GO:0004168">
    <property type="term" value="F:dolichol kinase activity"/>
    <property type="evidence" value="ECO:0007669"/>
    <property type="project" value="UniProtKB-EC"/>
</dbReference>
<comment type="caution">
    <text evidence="12">The sequence shown here is derived from an EMBL/GenBank/DDBJ whole genome shotgun (WGS) entry which is preliminary data.</text>
</comment>
<gene>
    <name evidence="12" type="ORF">QJS10_CPA06g00140</name>
</gene>
<evidence type="ECO:0000256" key="9">
    <source>
        <dbReference type="ARBA" id="ARBA00023136"/>
    </source>
</evidence>
<dbReference type="PANTHER" id="PTHR13205:SF15">
    <property type="entry name" value="DOLICHOL KINASE"/>
    <property type="match status" value="1"/>
</dbReference>
<keyword evidence="6" id="KW-0418">Kinase</keyword>
<keyword evidence="5 10" id="KW-0812">Transmembrane</keyword>
<proteinExistence type="inferred from homology"/>
<evidence type="ECO:0000313" key="12">
    <source>
        <dbReference type="EMBL" id="KAK1313832.1"/>
    </source>
</evidence>
<feature type="transmembrane region" description="Helical" evidence="10">
    <location>
        <begin position="173"/>
        <end position="193"/>
    </location>
</feature>
<keyword evidence="13" id="KW-1185">Reference proteome</keyword>
<dbReference type="GO" id="GO:0005789">
    <property type="term" value="C:endoplasmic reticulum membrane"/>
    <property type="evidence" value="ECO:0007669"/>
    <property type="project" value="UniProtKB-SubCell"/>
</dbReference>
<evidence type="ECO:0000256" key="5">
    <source>
        <dbReference type="ARBA" id="ARBA00022692"/>
    </source>
</evidence>
<feature type="transmembrane region" description="Helical" evidence="10">
    <location>
        <begin position="105"/>
        <end position="126"/>
    </location>
</feature>
<dbReference type="Proteomes" id="UP001180020">
    <property type="component" value="Unassembled WGS sequence"/>
</dbReference>
<evidence type="ECO:0000256" key="6">
    <source>
        <dbReference type="ARBA" id="ARBA00022777"/>
    </source>
</evidence>
<reference evidence="12" key="1">
    <citation type="journal article" date="2023" name="Nat. Commun.">
        <title>Diploid and tetraploid genomes of Acorus and the evolution of monocots.</title>
        <authorList>
            <person name="Ma L."/>
            <person name="Liu K.W."/>
            <person name="Li Z."/>
            <person name="Hsiao Y.Y."/>
            <person name="Qi Y."/>
            <person name="Fu T."/>
            <person name="Tang G.D."/>
            <person name="Zhang D."/>
            <person name="Sun W.H."/>
            <person name="Liu D.K."/>
            <person name="Li Y."/>
            <person name="Chen G.Z."/>
            <person name="Liu X.D."/>
            <person name="Liao X.Y."/>
            <person name="Jiang Y.T."/>
            <person name="Yu X."/>
            <person name="Hao Y."/>
            <person name="Huang J."/>
            <person name="Zhao X.W."/>
            <person name="Ke S."/>
            <person name="Chen Y.Y."/>
            <person name="Wu W.L."/>
            <person name="Hsu J.L."/>
            <person name="Lin Y.F."/>
            <person name="Huang M.D."/>
            <person name="Li C.Y."/>
            <person name="Huang L."/>
            <person name="Wang Z.W."/>
            <person name="Zhao X."/>
            <person name="Zhong W.Y."/>
            <person name="Peng D.H."/>
            <person name="Ahmad S."/>
            <person name="Lan S."/>
            <person name="Zhang J.S."/>
            <person name="Tsai W.C."/>
            <person name="Van de Peer Y."/>
            <person name="Liu Z.J."/>
        </authorList>
    </citation>
    <scope>NUCLEOTIDE SEQUENCE</scope>
    <source>
        <strain evidence="12">CP</strain>
    </source>
</reference>
<organism evidence="12 13">
    <name type="scientific">Acorus calamus</name>
    <name type="common">Sweet flag</name>
    <dbReference type="NCBI Taxonomy" id="4465"/>
    <lineage>
        <taxon>Eukaryota</taxon>
        <taxon>Viridiplantae</taxon>
        <taxon>Streptophyta</taxon>
        <taxon>Embryophyta</taxon>
        <taxon>Tracheophyta</taxon>
        <taxon>Spermatophyta</taxon>
        <taxon>Magnoliopsida</taxon>
        <taxon>Liliopsida</taxon>
        <taxon>Acoraceae</taxon>
        <taxon>Acorus</taxon>
    </lineage>
</organism>
<dbReference type="GO" id="GO:0043048">
    <property type="term" value="P:dolichyl monophosphate biosynthetic process"/>
    <property type="evidence" value="ECO:0007669"/>
    <property type="project" value="TreeGrafter"/>
</dbReference>
<evidence type="ECO:0000256" key="8">
    <source>
        <dbReference type="ARBA" id="ARBA00022989"/>
    </source>
</evidence>
<dbReference type="PANTHER" id="PTHR13205">
    <property type="entry name" value="TRANSMEMBRANE PROTEIN 15-RELATED"/>
    <property type="match status" value="1"/>
</dbReference>
<comment type="subcellular location">
    <subcellularLocation>
        <location evidence="1">Endoplasmic reticulum membrane</location>
        <topology evidence="1">Multi-pass membrane protein</topology>
    </subcellularLocation>
</comment>
<evidence type="ECO:0000313" key="13">
    <source>
        <dbReference type="Proteomes" id="UP001180020"/>
    </source>
</evidence>
<evidence type="ECO:0000256" key="3">
    <source>
        <dbReference type="ARBA" id="ARBA00012132"/>
    </source>
</evidence>
<evidence type="ECO:0000256" key="4">
    <source>
        <dbReference type="ARBA" id="ARBA00022679"/>
    </source>
</evidence>
<evidence type="ECO:0000256" key="7">
    <source>
        <dbReference type="ARBA" id="ARBA00022824"/>
    </source>
</evidence>
<feature type="transmembrane region" description="Helical" evidence="10">
    <location>
        <begin position="47"/>
        <end position="67"/>
    </location>
</feature>
<keyword evidence="11" id="KW-0732">Signal</keyword>
<keyword evidence="4" id="KW-0808">Transferase</keyword>
<dbReference type="EMBL" id="JAUJYO010000006">
    <property type="protein sequence ID" value="KAK1313832.1"/>
    <property type="molecule type" value="Genomic_DNA"/>
</dbReference>
<reference evidence="12" key="2">
    <citation type="submission" date="2023-06" db="EMBL/GenBank/DDBJ databases">
        <authorList>
            <person name="Ma L."/>
            <person name="Liu K.-W."/>
            <person name="Li Z."/>
            <person name="Hsiao Y.-Y."/>
            <person name="Qi Y."/>
            <person name="Fu T."/>
            <person name="Tang G."/>
            <person name="Zhang D."/>
            <person name="Sun W.-H."/>
            <person name="Liu D.-K."/>
            <person name="Li Y."/>
            <person name="Chen G.-Z."/>
            <person name="Liu X.-D."/>
            <person name="Liao X.-Y."/>
            <person name="Jiang Y.-T."/>
            <person name="Yu X."/>
            <person name="Hao Y."/>
            <person name="Huang J."/>
            <person name="Zhao X.-W."/>
            <person name="Ke S."/>
            <person name="Chen Y.-Y."/>
            <person name="Wu W.-L."/>
            <person name="Hsu J.-L."/>
            <person name="Lin Y.-F."/>
            <person name="Huang M.-D."/>
            <person name="Li C.-Y."/>
            <person name="Huang L."/>
            <person name="Wang Z.-W."/>
            <person name="Zhao X."/>
            <person name="Zhong W.-Y."/>
            <person name="Peng D.-H."/>
            <person name="Ahmad S."/>
            <person name="Lan S."/>
            <person name="Zhang J.-S."/>
            <person name="Tsai W.-C."/>
            <person name="Van De Peer Y."/>
            <person name="Liu Z.-J."/>
        </authorList>
    </citation>
    <scope>NUCLEOTIDE SEQUENCE</scope>
    <source>
        <strain evidence="12">CP</strain>
        <tissue evidence="12">Leaves</tissue>
    </source>
</reference>
<name>A0AAV9EKB9_ACOCL</name>
<sequence length="277" mass="31177">MGGSLLFYALLLLMTTMIAPAWMQFVKDFQVHPLLWVFNFVIGDPLKRLSLCIFWMLVICASILCFYKISKDDKTERILLRKYYHLVAVLMFVPALAFQPEFLDLAFGAALAVFLTLEIIRVWRIWPLGHLVHQFMNAFTDHRDSDILIVSHFSLLLGCALPEWLSLRYNDRPLAPFAGILSLGIGDTMASMVGHKYGVLRWSKTGRKTIEGTAAGIASVLAVCFVLVPHLASTGYLLIENWMPLIVAATVSGLLEAYTEQLDNAFIPLVFYSLLCL</sequence>